<dbReference type="Gene3D" id="3.40.50.1580">
    <property type="entry name" value="Nucleoside phosphorylase domain"/>
    <property type="match status" value="1"/>
</dbReference>
<dbReference type="InterPro" id="IPR035994">
    <property type="entry name" value="Nucleoside_phosphorylase_sf"/>
</dbReference>
<protein>
    <submittedName>
        <fullName evidence="1">Uncharacterized protein</fullName>
    </submittedName>
</protein>
<reference evidence="1" key="1">
    <citation type="submission" date="2023-06" db="EMBL/GenBank/DDBJ databases">
        <title>Conoideocrella luteorostrata (Hypocreales: Clavicipitaceae), a potential biocontrol fungus for elongate hemlock scale in United States Christmas tree production areas.</title>
        <authorList>
            <person name="Barrett H."/>
            <person name="Lovett B."/>
            <person name="Macias A.M."/>
            <person name="Stajich J.E."/>
            <person name="Kasson M.T."/>
        </authorList>
    </citation>
    <scope>NUCLEOTIDE SEQUENCE</scope>
    <source>
        <strain evidence="1">ARSEF 14590</strain>
    </source>
</reference>
<keyword evidence="2" id="KW-1185">Reference proteome</keyword>
<dbReference type="GO" id="GO:0009116">
    <property type="term" value="P:nucleoside metabolic process"/>
    <property type="evidence" value="ECO:0007669"/>
    <property type="project" value="InterPro"/>
</dbReference>
<proteinExistence type="predicted"/>
<dbReference type="PANTHER" id="PTHR46082">
    <property type="entry name" value="ATP/GTP-BINDING PROTEIN-RELATED"/>
    <property type="match status" value="1"/>
</dbReference>
<organism evidence="1 2">
    <name type="scientific">Conoideocrella luteorostrata</name>
    <dbReference type="NCBI Taxonomy" id="1105319"/>
    <lineage>
        <taxon>Eukaryota</taxon>
        <taxon>Fungi</taxon>
        <taxon>Dikarya</taxon>
        <taxon>Ascomycota</taxon>
        <taxon>Pezizomycotina</taxon>
        <taxon>Sordariomycetes</taxon>
        <taxon>Hypocreomycetidae</taxon>
        <taxon>Hypocreales</taxon>
        <taxon>Clavicipitaceae</taxon>
        <taxon>Conoideocrella</taxon>
    </lineage>
</organism>
<gene>
    <name evidence="1" type="ORF">QQS21_003849</name>
</gene>
<dbReference type="Proteomes" id="UP001251528">
    <property type="component" value="Unassembled WGS sequence"/>
</dbReference>
<dbReference type="SUPFAM" id="SSF53167">
    <property type="entry name" value="Purine and uridine phosphorylases"/>
    <property type="match status" value="1"/>
</dbReference>
<evidence type="ECO:0000313" key="1">
    <source>
        <dbReference type="EMBL" id="KAK2604013.1"/>
    </source>
</evidence>
<dbReference type="EMBL" id="JASWJB010000052">
    <property type="protein sequence ID" value="KAK2604013.1"/>
    <property type="molecule type" value="Genomic_DNA"/>
</dbReference>
<sequence length="256" mass="28481">MTVCVDEVVRDAKRRDSYRDKHKAMCIGMEDAGILGRKNCLVIRGISDYADSHKSDTWQGYAAAAAAAILREILYTMGGGQIQSMGPLTCHDAQRLVDKAARARKTAKCDADIHYSLSKLSEAIRQLQDLDPEDVLLATARFGVVECYIDRVDMTHNPDKKLELIKSGEAELYKARQLIEDADFAHLKQRIKICDAVLASQGACINEHLNAGPSAALYSKQKARDKLNECLLEISQDSEPNMAYVKIMKKYKVMLG</sequence>
<dbReference type="PANTHER" id="PTHR46082:SF11">
    <property type="entry name" value="AAA+ ATPASE DOMAIN-CONTAINING PROTEIN-RELATED"/>
    <property type="match status" value="1"/>
</dbReference>
<dbReference type="GO" id="GO:0003824">
    <property type="term" value="F:catalytic activity"/>
    <property type="evidence" value="ECO:0007669"/>
    <property type="project" value="InterPro"/>
</dbReference>
<dbReference type="AlphaFoldDB" id="A0AAJ0CSR5"/>
<comment type="caution">
    <text evidence="1">The sequence shown here is derived from an EMBL/GenBank/DDBJ whole genome shotgun (WGS) entry which is preliminary data.</text>
</comment>
<name>A0AAJ0CSR5_9HYPO</name>
<dbReference type="InterPro" id="IPR053137">
    <property type="entry name" value="NLR-like"/>
</dbReference>
<evidence type="ECO:0000313" key="2">
    <source>
        <dbReference type="Proteomes" id="UP001251528"/>
    </source>
</evidence>
<accession>A0AAJ0CSR5</accession>